<reference evidence="2" key="1">
    <citation type="submission" date="2021-02" db="EMBL/GenBank/DDBJ databases">
        <authorList>
            <person name="Bekaert M."/>
        </authorList>
    </citation>
    <scope>NUCLEOTIDE SEQUENCE</scope>
    <source>
        <strain evidence="2">IoA-00</strain>
    </source>
</reference>
<sequence>MDTKASLSLDECSNKVSVDYDGKGGSIMGESIFPNPEGDATKALVFMLSGVSTIKWKQVFAYYFIPNVYDGREHAPITTSLIKMSREVGTDVVSISTDMGSQNVAVSMIWYKLWS</sequence>
<evidence type="ECO:0000259" key="1">
    <source>
        <dbReference type="Pfam" id="PF21787"/>
    </source>
</evidence>
<evidence type="ECO:0000313" key="2">
    <source>
        <dbReference type="EMBL" id="CAF2962111.1"/>
    </source>
</evidence>
<dbReference type="Proteomes" id="UP000675881">
    <property type="component" value="Chromosome 5"/>
</dbReference>
<keyword evidence="3" id="KW-1185">Reference proteome</keyword>
<feature type="domain" description="Transposable element P transposase-like RNase H" evidence="1">
    <location>
        <begin position="3"/>
        <end position="106"/>
    </location>
</feature>
<protein>
    <submittedName>
        <fullName evidence="2">(salmon louse) hypothetical protein</fullName>
    </submittedName>
</protein>
<evidence type="ECO:0000313" key="3">
    <source>
        <dbReference type="Proteomes" id="UP000675881"/>
    </source>
</evidence>
<proteinExistence type="predicted"/>
<accession>A0A7R8D0V3</accession>
<dbReference type="InterPro" id="IPR048365">
    <property type="entry name" value="TNP-like_RNaseH_N"/>
</dbReference>
<gene>
    <name evidence="2" type="ORF">LSAA_9978</name>
</gene>
<dbReference type="Pfam" id="PF21787">
    <property type="entry name" value="TNP-like_RNaseH_N"/>
    <property type="match status" value="1"/>
</dbReference>
<name>A0A7R8D0V3_LEPSM</name>
<dbReference type="AlphaFoldDB" id="A0A7R8D0V3"/>
<dbReference type="EMBL" id="HG994584">
    <property type="protein sequence ID" value="CAF2962111.1"/>
    <property type="molecule type" value="Genomic_DNA"/>
</dbReference>
<organism evidence="2 3">
    <name type="scientific">Lepeophtheirus salmonis</name>
    <name type="common">Salmon louse</name>
    <name type="synonym">Caligus salmonis</name>
    <dbReference type="NCBI Taxonomy" id="72036"/>
    <lineage>
        <taxon>Eukaryota</taxon>
        <taxon>Metazoa</taxon>
        <taxon>Ecdysozoa</taxon>
        <taxon>Arthropoda</taxon>
        <taxon>Crustacea</taxon>
        <taxon>Multicrustacea</taxon>
        <taxon>Hexanauplia</taxon>
        <taxon>Copepoda</taxon>
        <taxon>Siphonostomatoida</taxon>
        <taxon>Caligidae</taxon>
        <taxon>Lepeophtheirus</taxon>
    </lineage>
</organism>